<reference evidence="2 3" key="1">
    <citation type="journal article" date="2001" name="Nature">
        <title>Genome sequence and gene compaction of the eukaryote parasite Encephalitozoon cuniculi.</title>
        <authorList>
            <person name="Katinka M.D."/>
            <person name="Duprat S."/>
            <person name="Cornillot E."/>
            <person name="Metenier G."/>
            <person name="Thomarat F."/>
            <person name="Prensier G."/>
            <person name="Barbe V."/>
            <person name="Peyretaillade E."/>
            <person name="Brottier P."/>
            <person name="Wincker P."/>
            <person name="Delbac F."/>
            <person name="El Alaoui H."/>
            <person name="Peyret P."/>
            <person name="Saurin W."/>
            <person name="Gouy M."/>
            <person name="Weissenbach J."/>
            <person name="Vivares C.P."/>
        </authorList>
    </citation>
    <scope>NUCLEOTIDE SEQUENCE [LARGE SCALE GENOMIC DNA]</scope>
    <source>
        <strain evidence="2 3">GB-M1</strain>
    </source>
</reference>
<organism evidence="2 3">
    <name type="scientific">Encephalitozoon cuniculi (strain GB-M1)</name>
    <name type="common">Microsporidian parasite</name>
    <dbReference type="NCBI Taxonomy" id="284813"/>
    <lineage>
        <taxon>Eukaryota</taxon>
        <taxon>Fungi</taxon>
        <taxon>Fungi incertae sedis</taxon>
        <taxon>Microsporidia</taxon>
        <taxon>Unikaryonidae</taxon>
        <taxon>Encephalitozoon</taxon>
    </lineage>
</organism>
<dbReference type="Proteomes" id="UP000000819">
    <property type="component" value="Chromosome XI"/>
</dbReference>
<accession>Q8SU40</accession>
<dbReference type="RefSeq" id="NP_001402251.1">
    <property type="nucleotide sequence ID" value="NM_001415286.1"/>
</dbReference>
<dbReference type="HOGENOM" id="CLU_1488998_0_0_1"/>
<dbReference type="KEGG" id="ecu:ECU11_1060"/>
<keyword evidence="1" id="KW-0472">Membrane</keyword>
<dbReference type="EMBL" id="AL590450">
    <property type="protein sequence ID" value="CAD26016.2"/>
    <property type="molecule type" value="Genomic_DNA"/>
</dbReference>
<keyword evidence="1" id="KW-0812">Transmembrane</keyword>
<dbReference type="InParanoid" id="Q8SU40"/>
<keyword evidence="1" id="KW-1133">Transmembrane helix</keyword>
<feature type="transmembrane region" description="Helical" evidence="1">
    <location>
        <begin position="48"/>
        <end position="68"/>
    </location>
</feature>
<sequence>MIRTTFKTLCLLLNNILLLLASCVLGALMSSVRDSRSIYKNANKQVTYMLLLANAGLAIFTLVIVQNLNDVFLHRVRSPRGVEMKMKILWIILSIVTFFYGAFHLPLVASDMNRLIEMDIMALMTVVVFVLQIAMLFVVYSMHPDLFGIKHSQEIQRYIERVKAERRENEGVDGQPLGSAL</sequence>
<proteinExistence type="predicted"/>
<protein>
    <submittedName>
        <fullName evidence="2">Uncharacterized protein</fullName>
    </submittedName>
</protein>
<keyword evidence="3" id="KW-1185">Reference proteome</keyword>
<dbReference type="GeneID" id="860065"/>
<name>Q8SU40_ENCCU</name>
<evidence type="ECO:0000313" key="3">
    <source>
        <dbReference type="Proteomes" id="UP000000819"/>
    </source>
</evidence>
<feature type="transmembrane region" description="Helical" evidence="1">
    <location>
        <begin position="88"/>
        <end position="108"/>
    </location>
</feature>
<dbReference type="PROSITE" id="PS51257">
    <property type="entry name" value="PROKAR_LIPOPROTEIN"/>
    <property type="match status" value="1"/>
</dbReference>
<evidence type="ECO:0000256" key="1">
    <source>
        <dbReference type="SAM" id="Phobius"/>
    </source>
</evidence>
<gene>
    <name evidence="2" type="ordered locus">ECU11_1060</name>
</gene>
<dbReference type="AlphaFoldDB" id="Q8SU40"/>
<dbReference type="VEuPathDB" id="MicrosporidiaDB:ECU11_1060"/>
<reference evidence="2 3" key="2">
    <citation type="journal article" date="2009" name="BMC Genomics">
        <title>Identification of transcriptional signals in Encephalitozoon cuniculi widespread among Microsporidia phylum: support for accurate structural genome annotation.</title>
        <authorList>
            <person name="Peyretaillade E."/>
            <person name="Goncalves O."/>
            <person name="Terrat S."/>
            <person name="Dugat-Bony E."/>
            <person name="Wincker P."/>
            <person name="Cornman R.S."/>
            <person name="Evans J.D."/>
            <person name="Delbac F."/>
            <person name="Peyret P."/>
        </authorList>
    </citation>
    <scope>NUCLEOTIDE SEQUENCE [LARGE SCALE GENOMIC DNA]</scope>
    <source>
        <strain evidence="2 3">GB-M1</strain>
    </source>
</reference>
<feature type="transmembrane region" description="Helical" evidence="1">
    <location>
        <begin position="120"/>
        <end position="140"/>
    </location>
</feature>
<feature type="transmembrane region" description="Helical" evidence="1">
    <location>
        <begin position="6"/>
        <end position="28"/>
    </location>
</feature>
<evidence type="ECO:0000313" key="2">
    <source>
        <dbReference type="EMBL" id="CAD26016.2"/>
    </source>
</evidence>
<dbReference type="OrthoDB" id="10318957at2759"/>